<dbReference type="EMBL" id="AUZZ01000713">
    <property type="protein sequence ID" value="EQD66905.1"/>
    <property type="molecule type" value="Genomic_DNA"/>
</dbReference>
<dbReference type="PANTHER" id="PTHR43450:SF1">
    <property type="entry name" value="ASPARTATE--TRNA LIGASE, CYTOPLASMIC"/>
    <property type="match status" value="1"/>
</dbReference>
<reference evidence="10" key="2">
    <citation type="journal article" date="2014" name="ISME J.">
        <title>Microbial stratification in low pH oxic and suboxic macroscopic growths along an acid mine drainage.</title>
        <authorList>
            <person name="Mendez-Garcia C."/>
            <person name="Mesa V."/>
            <person name="Sprenger R.R."/>
            <person name="Richter M."/>
            <person name="Diez M.S."/>
            <person name="Solano J."/>
            <person name="Bargiela R."/>
            <person name="Golyshina O.V."/>
            <person name="Manteca A."/>
            <person name="Ramos J.L."/>
            <person name="Gallego J.R."/>
            <person name="Llorente I."/>
            <person name="Martins Dos Santos V.A."/>
            <person name="Jensen O.N."/>
            <person name="Pelaez A.I."/>
            <person name="Sanchez J."/>
            <person name="Ferrer M."/>
        </authorList>
    </citation>
    <scope>NUCLEOTIDE SEQUENCE</scope>
</reference>
<evidence type="ECO:0000256" key="6">
    <source>
        <dbReference type="ARBA" id="ARBA00022840"/>
    </source>
</evidence>
<evidence type="ECO:0000256" key="5">
    <source>
        <dbReference type="ARBA" id="ARBA00022741"/>
    </source>
</evidence>
<evidence type="ECO:0000256" key="4">
    <source>
        <dbReference type="ARBA" id="ARBA00022598"/>
    </source>
</evidence>
<evidence type="ECO:0000256" key="8">
    <source>
        <dbReference type="ARBA" id="ARBA00023146"/>
    </source>
</evidence>
<dbReference type="HAMAP" id="MF_02075">
    <property type="entry name" value="Asp_tRNA_synth_type2"/>
    <property type="match status" value="1"/>
</dbReference>
<dbReference type="Pfam" id="PF00152">
    <property type="entry name" value="tRNA-synt_2"/>
    <property type="match status" value="1"/>
</dbReference>
<dbReference type="FunFam" id="3.30.930.10:FF:000038">
    <property type="entry name" value="Aspartate--tRNA ligase"/>
    <property type="match status" value="1"/>
</dbReference>
<proteinExistence type="inferred from homology"/>
<reference evidence="10" key="1">
    <citation type="submission" date="2013-08" db="EMBL/GenBank/DDBJ databases">
        <authorList>
            <person name="Mendez C."/>
            <person name="Richter M."/>
            <person name="Ferrer M."/>
            <person name="Sanchez J."/>
        </authorList>
    </citation>
    <scope>NUCLEOTIDE SEQUENCE</scope>
</reference>
<dbReference type="InterPro" id="IPR004365">
    <property type="entry name" value="NA-bd_OB_tRNA"/>
</dbReference>
<dbReference type="Gene3D" id="2.40.50.140">
    <property type="entry name" value="Nucleic acid-binding proteins"/>
    <property type="match status" value="1"/>
</dbReference>
<dbReference type="InterPro" id="IPR045864">
    <property type="entry name" value="aa-tRNA-synth_II/BPL/LPL"/>
</dbReference>
<comment type="similarity">
    <text evidence="2">Belongs to the class-II aminoacyl-tRNA synthetase family. Type 2 subfamily.</text>
</comment>
<keyword evidence="7" id="KW-0648">Protein biosynthesis</keyword>
<organism evidence="10">
    <name type="scientific">mine drainage metagenome</name>
    <dbReference type="NCBI Taxonomy" id="410659"/>
    <lineage>
        <taxon>unclassified sequences</taxon>
        <taxon>metagenomes</taxon>
        <taxon>ecological metagenomes</taxon>
    </lineage>
</organism>
<protein>
    <submittedName>
        <fullName evidence="10">Aspartyl/asparaginyl-tRNA synthetase</fullName>
    </submittedName>
</protein>
<dbReference type="NCBIfam" id="NF003483">
    <property type="entry name" value="PRK05159.1"/>
    <property type="match status" value="1"/>
</dbReference>
<keyword evidence="5" id="KW-0547">Nucleotide-binding</keyword>
<dbReference type="CDD" id="cd00776">
    <property type="entry name" value="AsxRS_core"/>
    <property type="match status" value="1"/>
</dbReference>
<dbReference type="NCBIfam" id="TIGR00458">
    <property type="entry name" value="aspS_nondisc"/>
    <property type="match status" value="1"/>
</dbReference>
<sequence>MDDPSGWSRTCRLAEITPDMDGEPITVMGFVREIRDVGKLKFILLADITGTMQLTFKGGTEAFDATTDITKESTIGAKGKVNSNSKVSSGIEIIPDEVVVFTRAEPSIPIQVSGKTDALLDTRLDWRFLDIRKPKNALIFKVQTTIEAAMREYWIEHGFIEIHSPKLMGSPSESGAELFPVIYFDKTAFLAQSPQFYKQMAMCAGLDRVFEIGPVFRANPSNTTRHDTEFTSVDMEMSWIESHEDIMKFEEEWLVYVLNKVKEMHGDDIKAMYSMDLNIPSTPFPRIAFNDAKKMLEEAGRDVDEKEDLTSDEEKALGKMIMDKYGSEFVFVKEYPWNIKPFYHMRKGDDKGVTKGFDLLFKGLEVTTGSQREHRYDVLMKQAKEKGLGEENIKFYTDFFRFGVPPHGGLGFGLTRLIKQILGIENVREVTFAFRDIKRLFP</sequence>
<dbReference type="GO" id="GO:0004815">
    <property type="term" value="F:aspartate-tRNA ligase activity"/>
    <property type="evidence" value="ECO:0007669"/>
    <property type="project" value="InterPro"/>
</dbReference>
<keyword evidence="4" id="KW-0436">Ligase</keyword>
<keyword evidence="3" id="KW-0963">Cytoplasm</keyword>
<dbReference type="InterPro" id="IPR002312">
    <property type="entry name" value="Asp/Asn-tRNA-synth_IIb"/>
</dbReference>
<keyword evidence="6" id="KW-0067">ATP-binding</keyword>
<comment type="caution">
    <text evidence="10">The sequence shown here is derived from an EMBL/GenBank/DDBJ whole genome shotgun (WGS) entry which is preliminary data.</text>
</comment>
<evidence type="ECO:0000313" key="10">
    <source>
        <dbReference type="EMBL" id="EQD66905.1"/>
    </source>
</evidence>
<dbReference type="GO" id="GO:0005524">
    <property type="term" value="F:ATP binding"/>
    <property type="evidence" value="ECO:0007669"/>
    <property type="project" value="UniProtKB-KW"/>
</dbReference>
<evidence type="ECO:0000256" key="1">
    <source>
        <dbReference type="ARBA" id="ARBA00004496"/>
    </source>
</evidence>
<evidence type="ECO:0000256" key="7">
    <source>
        <dbReference type="ARBA" id="ARBA00022917"/>
    </source>
</evidence>
<dbReference type="InterPro" id="IPR006195">
    <property type="entry name" value="aa-tRNA-synth_II"/>
</dbReference>
<dbReference type="Gene3D" id="3.30.930.10">
    <property type="entry name" value="Bira Bifunctional Protein, Domain 2"/>
    <property type="match status" value="1"/>
</dbReference>
<dbReference type="PROSITE" id="PS50862">
    <property type="entry name" value="AA_TRNA_LIGASE_II"/>
    <property type="match status" value="1"/>
</dbReference>
<dbReference type="GO" id="GO:0003723">
    <property type="term" value="F:RNA binding"/>
    <property type="evidence" value="ECO:0007669"/>
    <property type="project" value="TreeGrafter"/>
</dbReference>
<gene>
    <name evidence="10" type="ORF">B2A_00934</name>
</gene>
<dbReference type="Pfam" id="PF01336">
    <property type="entry name" value="tRNA_anti-codon"/>
    <property type="match status" value="1"/>
</dbReference>
<evidence type="ECO:0000256" key="3">
    <source>
        <dbReference type="ARBA" id="ARBA00022490"/>
    </source>
</evidence>
<dbReference type="InterPro" id="IPR004523">
    <property type="entry name" value="Asp-tRNA_synthase_2"/>
</dbReference>
<feature type="domain" description="Aminoacyl-transfer RNA synthetases class-II family profile" evidence="9">
    <location>
        <begin position="140"/>
        <end position="442"/>
    </location>
</feature>
<dbReference type="PANTHER" id="PTHR43450">
    <property type="entry name" value="ASPARTYL-TRNA SYNTHETASE"/>
    <property type="match status" value="1"/>
</dbReference>
<dbReference type="PRINTS" id="PR01042">
    <property type="entry name" value="TRNASYNTHASP"/>
</dbReference>
<name>T1CHU7_9ZZZZ</name>
<dbReference type="GO" id="GO:0017101">
    <property type="term" value="C:aminoacyl-tRNA synthetase multienzyme complex"/>
    <property type="evidence" value="ECO:0007669"/>
    <property type="project" value="TreeGrafter"/>
</dbReference>
<accession>T1CHU7</accession>
<dbReference type="GO" id="GO:0005829">
    <property type="term" value="C:cytosol"/>
    <property type="evidence" value="ECO:0007669"/>
    <property type="project" value="TreeGrafter"/>
</dbReference>
<dbReference type="SUPFAM" id="SSF55681">
    <property type="entry name" value="Class II aaRS and biotin synthetases"/>
    <property type="match status" value="1"/>
</dbReference>
<dbReference type="InterPro" id="IPR004364">
    <property type="entry name" value="Aa-tRNA-synt_II"/>
</dbReference>
<dbReference type="GO" id="GO:0006422">
    <property type="term" value="P:aspartyl-tRNA aminoacylation"/>
    <property type="evidence" value="ECO:0007669"/>
    <property type="project" value="InterPro"/>
</dbReference>
<comment type="subcellular location">
    <subcellularLocation>
        <location evidence="1">Cytoplasm</location>
    </subcellularLocation>
</comment>
<dbReference type="SUPFAM" id="SSF50249">
    <property type="entry name" value="Nucleic acid-binding proteins"/>
    <property type="match status" value="1"/>
</dbReference>
<dbReference type="InterPro" id="IPR012340">
    <property type="entry name" value="NA-bd_OB-fold"/>
</dbReference>
<evidence type="ECO:0000256" key="2">
    <source>
        <dbReference type="ARBA" id="ARBA00005312"/>
    </source>
</evidence>
<dbReference type="AlphaFoldDB" id="T1CHU7"/>
<evidence type="ECO:0000259" key="9">
    <source>
        <dbReference type="PROSITE" id="PS50862"/>
    </source>
</evidence>
<keyword evidence="8 10" id="KW-0030">Aminoacyl-tRNA synthetase</keyword>